<dbReference type="PANTHER" id="PTHR14845">
    <property type="entry name" value="COILED-COIL DOMAIN-CONTAINING 166"/>
    <property type="match status" value="1"/>
</dbReference>
<reference evidence="3 4" key="1">
    <citation type="journal article" date="2010" name="Science">
        <title>Genomic analysis of organismal complexity in the multicellular green alga Volvox carteri.</title>
        <authorList>
            <person name="Prochnik S.E."/>
            <person name="Umen J."/>
            <person name="Nedelcu A.M."/>
            <person name="Hallmann A."/>
            <person name="Miller S.M."/>
            <person name="Nishii I."/>
            <person name="Ferris P."/>
            <person name="Kuo A."/>
            <person name="Mitros T."/>
            <person name="Fritz-Laylin L.K."/>
            <person name="Hellsten U."/>
            <person name="Chapman J."/>
            <person name="Simakov O."/>
            <person name="Rensing S.A."/>
            <person name="Terry A."/>
            <person name="Pangilinan J."/>
            <person name="Kapitonov V."/>
            <person name="Jurka J."/>
            <person name="Salamov A."/>
            <person name="Shapiro H."/>
            <person name="Schmutz J."/>
            <person name="Grimwood J."/>
            <person name="Lindquist E."/>
            <person name="Lucas S."/>
            <person name="Grigoriev I.V."/>
            <person name="Schmitt R."/>
            <person name="Kirk D."/>
            <person name="Rokhsar D.S."/>
        </authorList>
    </citation>
    <scope>NUCLEOTIDE SEQUENCE [LARGE SCALE GENOMIC DNA]</scope>
    <source>
        <strain evidence="4">f. Nagariensis / Eve</strain>
    </source>
</reference>
<evidence type="ECO:0000256" key="2">
    <source>
        <dbReference type="SAM" id="MobiDB-lite"/>
    </source>
</evidence>
<name>D8UL33_VOLCA</name>
<accession>D8UL33</accession>
<dbReference type="AlphaFoldDB" id="D8UL33"/>
<dbReference type="RefSeq" id="XP_002959368.1">
    <property type="nucleotide sequence ID" value="XM_002959322.1"/>
</dbReference>
<proteinExistence type="predicted"/>
<feature type="coiled-coil region" evidence="1">
    <location>
        <begin position="217"/>
        <end position="311"/>
    </location>
</feature>
<dbReference type="OrthoDB" id="441129at2759"/>
<feature type="compositionally biased region" description="Basic residues" evidence="2">
    <location>
        <begin position="504"/>
        <end position="514"/>
    </location>
</feature>
<feature type="compositionally biased region" description="Gly residues" evidence="2">
    <location>
        <begin position="541"/>
        <end position="550"/>
    </location>
</feature>
<dbReference type="STRING" id="3068.D8UL33"/>
<feature type="compositionally biased region" description="Low complexity" evidence="2">
    <location>
        <begin position="515"/>
        <end position="532"/>
    </location>
</feature>
<organism evidence="4">
    <name type="scientific">Volvox carteri f. nagariensis</name>
    <dbReference type="NCBI Taxonomy" id="3068"/>
    <lineage>
        <taxon>Eukaryota</taxon>
        <taxon>Viridiplantae</taxon>
        <taxon>Chlorophyta</taxon>
        <taxon>core chlorophytes</taxon>
        <taxon>Chlorophyceae</taxon>
        <taxon>CS clade</taxon>
        <taxon>Chlamydomonadales</taxon>
        <taxon>Volvocaceae</taxon>
        <taxon>Volvox</taxon>
    </lineage>
</organism>
<sequence length="665" mass="74808">MMFVIVPSEERLVSAWQTSCLWPFERQKRAQDSRSREKPLPSCCVYKAMRNLDPDLNPGRPEVALAVSRFLSDIMYSSRLAKAGIFSWWGLVMGDGPEPVDRSARCVRGDGSGREERSGLDGCMMFDDALMGLEGLITVLQDGNQEFAMKEEFSRAYKILQVVAPHQSRNQRKKKALAETKSQFSKIADENRVLLKQLEDNQRENYQLIPEHLRRELLAKTEKIAALEADLVKLAQDKDAEMLAFKEASDKEKAKIRADGEARAKELQATIDSLQVEYYFELNTRMRKEYEQRLEELKKSAEEEVDERLDASVKRILAQNRRMAEELKIHVQVGPRVVCRVCTVMCIATRTVYGGCGVRHVACGMWHLGHGFCGVCVWCGVVWEVGLKTDIEAGYAQRGARQAAALKEAQLRISALESSLQQVVQDFDRERQASGKAAAAALADVQAEAEALRRLVKLKTRELKNVRRLAQEVLLQRSDVEAFLLSSLHAVRREIERESLFPRQHNHQHQHQHQQHQYQQQQQQSQHHQQQQPSASHVDAPGGGAGGGRVGSDFRDLPWEDRERVLRLLFAKINNQAQQVHFTALPPHPLVAAGGGGGTEMLMMAAAGGYVTDAGPSPLVTPRILGLAIFQANLVELKSQKKRQMKKTMEKTQATTTTAVIQNTH</sequence>
<evidence type="ECO:0000256" key="1">
    <source>
        <dbReference type="SAM" id="Coils"/>
    </source>
</evidence>
<protein>
    <submittedName>
        <fullName evidence="3">Uncharacterized protein</fullName>
    </submittedName>
</protein>
<feature type="region of interest" description="Disordered" evidence="2">
    <location>
        <begin position="503"/>
        <end position="556"/>
    </location>
</feature>
<dbReference type="eggNOG" id="ENOG502QRCW">
    <property type="taxonomic scope" value="Eukaryota"/>
</dbReference>
<dbReference type="GeneID" id="9626491"/>
<keyword evidence="4" id="KW-1185">Reference proteome</keyword>
<dbReference type="Proteomes" id="UP000001058">
    <property type="component" value="Unassembled WGS sequence"/>
</dbReference>
<gene>
    <name evidence="3" type="ORF">VOLCADRAFT_100811</name>
</gene>
<dbReference type="EMBL" id="GL378481">
    <property type="protein sequence ID" value="EFJ39568.1"/>
    <property type="molecule type" value="Genomic_DNA"/>
</dbReference>
<keyword evidence="1" id="KW-0175">Coiled coil</keyword>
<feature type="coiled-coil region" evidence="1">
    <location>
        <begin position="406"/>
        <end position="469"/>
    </location>
</feature>
<dbReference type="KEGG" id="vcn:VOLCADRAFT_100811"/>
<dbReference type="InParanoid" id="D8UL33"/>
<dbReference type="PANTHER" id="PTHR14845:SF0">
    <property type="entry name" value="DUF4515 DOMAIN-CONTAINING PROTEIN"/>
    <property type="match status" value="1"/>
</dbReference>
<evidence type="ECO:0000313" key="3">
    <source>
        <dbReference type="EMBL" id="EFJ39568.1"/>
    </source>
</evidence>
<evidence type="ECO:0000313" key="4">
    <source>
        <dbReference type="Proteomes" id="UP000001058"/>
    </source>
</evidence>